<dbReference type="Proteomes" id="UP000550401">
    <property type="component" value="Unassembled WGS sequence"/>
</dbReference>
<keyword evidence="1" id="KW-1133">Transmembrane helix</keyword>
<keyword evidence="1" id="KW-0472">Membrane</keyword>
<evidence type="ECO:0000313" key="3">
    <source>
        <dbReference type="Proteomes" id="UP000550401"/>
    </source>
</evidence>
<keyword evidence="1" id="KW-0812">Transmembrane</keyword>
<dbReference type="RefSeq" id="WP_182531699.1">
    <property type="nucleotide sequence ID" value="NZ_JACGXL010000004.1"/>
</dbReference>
<sequence length="176" mass="18693">MYAAHVAAALAIKAVQPKAPVWALVGAAFLPDLLWLALAIGGIEHVDAATWFDGWSHSMLSILLQAVACAVLLWPRDRGVALAIGAAVASHLLLDLPMHPARLQLYPHASIAFGNVLHGWAGVPGWLGRSNGWWTEALVAAALLAAYALRARRARIRPNIVAASALFVLSLQCVYG</sequence>
<evidence type="ECO:0008006" key="4">
    <source>
        <dbReference type="Google" id="ProtNLM"/>
    </source>
</evidence>
<keyword evidence="3" id="KW-1185">Reference proteome</keyword>
<feature type="transmembrane region" description="Helical" evidence="1">
    <location>
        <begin position="80"/>
        <end position="98"/>
    </location>
</feature>
<evidence type="ECO:0000256" key="1">
    <source>
        <dbReference type="SAM" id="Phobius"/>
    </source>
</evidence>
<feature type="transmembrane region" description="Helical" evidence="1">
    <location>
        <begin position="132"/>
        <end position="149"/>
    </location>
</feature>
<evidence type="ECO:0000313" key="2">
    <source>
        <dbReference type="EMBL" id="MBA8888662.1"/>
    </source>
</evidence>
<dbReference type="AlphaFoldDB" id="A0A839F3R3"/>
<proteinExistence type="predicted"/>
<protein>
    <recommendedName>
        <fullName evidence="4">LexA-binding, inner membrane-associated hydrolase</fullName>
    </recommendedName>
</protein>
<dbReference type="EMBL" id="JACGXL010000004">
    <property type="protein sequence ID" value="MBA8888662.1"/>
    <property type="molecule type" value="Genomic_DNA"/>
</dbReference>
<feature type="transmembrane region" description="Helical" evidence="1">
    <location>
        <begin position="55"/>
        <end position="73"/>
    </location>
</feature>
<name>A0A839F3R3_9GAMM</name>
<organism evidence="2 3">
    <name type="scientific">Dokdonella fugitiva</name>
    <dbReference type="NCBI Taxonomy" id="328517"/>
    <lineage>
        <taxon>Bacteria</taxon>
        <taxon>Pseudomonadati</taxon>
        <taxon>Pseudomonadota</taxon>
        <taxon>Gammaproteobacteria</taxon>
        <taxon>Lysobacterales</taxon>
        <taxon>Rhodanobacteraceae</taxon>
        <taxon>Dokdonella</taxon>
    </lineage>
</organism>
<comment type="caution">
    <text evidence="2">The sequence shown here is derived from an EMBL/GenBank/DDBJ whole genome shotgun (WGS) entry which is preliminary data.</text>
</comment>
<gene>
    <name evidence="2" type="ORF">FHW12_002895</name>
</gene>
<reference evidence="2 3" key="1">
    <citation type="submission" date="2020-07" db="EMBL/GenBank/DDBJ databases">
        <title>Genomic Encyclopedia of Type Strains, Phase IV (KMG-V): Genome sequencing to study the core and pangenomes of soil and plant-associated prokaryotes.</title>
        <authorList>
            <person name="Whitman W."/>
        </authorList>
    </citation>
    <scope>NUCLEOTIDE SEQUENCE [LARGE SCALE GENOMIC DNA]</scope>
    <source>
        <strain evidence="2 3">RH2WT43</strain>
    </source>
</reference>
<feature type="transmembrane region" description="Helical" evidence="1">
    <location>
        <begin position="21"/>
        <end position="43"/>
    </location>
</feature>
<accession>A0A839F3R3</accession>